<evidence type="ECO:0000313" key="2">
    <source>
        <dbReference type="EMBL" id="MRG91182.1"/>
    </source>
</evidence>
<comment type="caution">
    <text evidence="2">The sequence shown here is derived from an EMBL/GenBank/DDBJ whole genome shotgun (WGS) entry which is preliminary data.</text>
</comment>
<feature type="region of interest" description="Disordered" evidence="1">
    <location>
        <begin position="203"/>
        <end position="233"/>
    </location>
</feature>
<dbReference type="Pfam" id="PF11154">
    <property type="entry name" value="DUF2934"/>
    <property type="match status" value="1"/>
</dbReference>
<evidence type="ECO:0000256" key="1">
    <source>
        <dbReference type="SAM" id="MobiDB-lite"/>
    </source>
</evidence>
<dbReference type="AlphaFoldDB" id="A0A6N7PGE8"/>
<gene>
    <name evidence="2" type="ORF">GF068_04495</name>
</gene>
<evidence type="ECO:0000313" key="3">
    <source>
        <dbReference type="Proteomes" id="UP000440224"/>
    </source>
</evidence>
<sequence>MNRSSRSAMTVIATLPSRIRDSNEIARYWRGASIARDFSSASLVACDIDGCHDPTRDHTPACNKPTRCHPKQRPEPCHLAEPGTPWPVPLMKIWSTRPATRGLPSHCTPPFAFACPTSFARIPSPLYPAAADAQSFLCPQTCPPARPCVTSRLPGKKPPRRGSMKTKGKKAAKKGEIGKKGAKAAASAAVAVAVAETLPPPPVALAPAPAPTPEAPATIDEDSRAPAASERRPISMEERRRLIALAAYRRAETIGFGKTNPLEDWLVAEREIDAMLAGEIAT</sequence>
<dbReference type="InterPro" id="IPR021327">
    <property type="entry name" value="DUF2934"/>
</dbReference>
<keyword evidence="3" id="KW-1185">Reference proteome</keyword>
<proteinExistence type="predicted"/>
<accession>A0A6N7PGE8</accession>
<feature type="compositionally biased region" description="Basic residues" evidence="1">
    <location>
        <begin position="154"/>
        <end position="172"/>
    </location>
</feature>
<organism evidence="2 3">
    <name type="scientific">Polyangium spumosum</name>
    <dbReference type="NCBI Taxonomy" id="889282"/>
    <lineage>
        <taxon>Bacteria</taxon>
        <taxon>Pseudomonadati</taxon>
        <taxon>Myxococcota</taxon>
        <taxon>Polyangia</taxon>
        <taxon>Polyangiales</taxon>
        <taxon>Polyangiaceae</taxon>
        <taxon>Polyangium</taxon>
    </lineage>
</organism>
<feature type="compositionally biased region" description="Basic and acidic residues" evidence="1">
    <location>
        <begin position="221"/>
        <end position="233"/>
    </location>
</feature>
<feature type="region of interest" description="Disordered" evidence="1">
    <location>
        <begin position="58"/>
        <end position="82"/>
    </location>
</feature>
<dbReference type="OrthoDB" id="5526137at2"/>
<name>A0A6N7PGE8_9BACT</name>
<feature type="compositionally biased region" description="Pro residues" evidence="1">
    <location>
        <begin position="203"/>
        <end position="214"/>
    </location>
</feature>
<dbReference type="EMBL" id="WJIE01000001">
    <property type="protein sequence ID" value="MRG91182.1"/>
    <property type="molecule type" value="Genomic_DNA"/>
</dbReference>
<feature type="region of interest" description="Disordered" evidence="1">
    <location>
        <begin position="149"/>
        <end position="179"/>
    </location>
</feature>
<reference evidence="2 3" key="1">
    <citation type="submission" date="2019-10" db="EMBL/GenBank/DDBJ databases">
        <title>A soil myxobacterium in the family Polyangiaceae.</title>
        <authorList>
            <person name="Li Y."/>
            <person name="Wang J."/>
        </authorList>
    </citation>
    <scope>NUCLEOTIDE SEQUENCE [LARGE SCALE GENOMIC DNA]</scope>
    <source>
        <strain evidence="2 3">DSM 14734</strain>
    </source>
</reference>
<protein>
    <submittedName>
        <fullName evidence="2">DUF2934 domain-containing protein</fullName>
    </submittedName>
</protein>
<dbReference type="Proteomes" id="UP000440224">
    <property type="component" value="Unassembled WGS sequence"/>
</dbReference>